<evidence type="ECO:0000256" key="6">
    <source>
        <dbReference type="ARBA" id="ARBA00047473"/>
    </source>
</evidence>
<name>A0A6A6HLA0_VIRVR</name>
<evidence type="ECO:0000256" key="8">
    <source>
        <dbReference type="PIRSR" id="PIRSR500133-1"/>
    </source>
</evidence>
<keyword evidence="4 7" id="KW-0560">Oxidoreductase</keyword>
<dbReference type="InterPro" id="IPR017476">
    <property type="entry name" value="UDP-Glc/GDP-Man"/>
</dbReference>
<dbReference type="InterPro" id="IPR036291">
    <property type="entry name" value="NAD(P)-bd_dom_sf"/>
</dbReference>
<dbReference type="SUPFAM" id="SSF48179">
    <property type="entry name" value="6-phosphogluconate dehydrogenase C-terminal domain-like"/>
    <property type="match status" value="1"/>
</dbReference>
<dbReference type="PIRSF" id="PIRSF500133">
    <property type="entry name" value="UDPglc_DH_euk"/>
    <property type="match status" value="1"/>
</dbReference>
<dbReference type="EC" id="1.1.1.22" evidence="3 7"/>
<dbReference type="FunFam" id="1.20.5.100:FF:000001">
    <property type="entry name" value="UDP-glucose 6-dehydrogenase"/>
    <property type="match status" value="1"/>
</dbReference>
<dbReference type="InterPro" id="IPR014026">
    <property type="entry name" value="UDP-Glc/GDP-Man_DH_dimer"/>
</dbReference>
<keyword evidence="13" id="KW-1185">Reference proteome</keyword>
<comment type="similarity">
    <text evidence="2 7">Belongs to the UDP-glucose/GDP-mannose dehydrogenase family.</text>
</comment>
<evidence type="ECO:0000256" key="7">
    <source>
        <dbReference type="PIRNR" id="PIRNR000124"/>
    </source>
</evidence>
<dbReference type="SUPFAM" id="SSF52413">
    <property type="entry name" value="UDP-glucose/GDP-mannose dehydrogenase C-terminal domain"/>
    <property type="match status" value="1"/>
</dbReference>
<dbReference type="EMBL" id="ML991774">
    <property type="protein sequence ID" value="KAF2238915.1"/>
    <property type="molecule type" value="Genomic_DNA"/>
</dbReference>
<feature type="binding site" evidence="9">
    <location>
        <begin position="121"/>
        <end position="125"/>
    </location>
    <ligand>
        <name>NAD(+)</name>
        <dbReference type="ChEBI" id="CHEBI:57540"/>
    </ligand>
</feature>
<dbReference type="InterPro" id="IPR028356">
    <property type="entry name" value="UDPglc_DH_euk"/>
</dbReference>
<evidence type="ECO:0000313" key="12">
    <source>
        <dbReference type="EMBL" id="KAF2238915.1"/>
    </source>
</evidence>
<feature type="binding site" evidence="9">
    <location>
        <begin position="308"/>
        <end position="311"/>
    </location>
    <ligand>
        <name>NAD(+)</name>
        <dbReference type="ChEBI" id="CHEBI:57540"/>
    </ligand>
</feature>
<evidence type="ECO:0000259" key="11">
    <source>
        <dbReference type="SMART" id="SM00984"/>
    </source>
</evidence>
<dbReference type="UniPathway" id="UPA00038">
    <property type="reaction ID" value="UER00491"/>
</dbReference>
<dbReference type="PIRSF" id="PIRSF000124">
    <property type="entry name" value="UDPglc_GDPman_dh"/>
    <property type="match status" value="1"/>
</dbReference>
<dbReference type="FunFam" id="3.40.50.720:FF:000193">
    <property type="entry name" value="UDP-glucose 6-dehydrogenase"/>
    <property type="match status" value="1"/>
</dbReference>
<dbReference type="GO" id="GO:0051287">
    <property type="term" value="F:NAD binding"/>
    <property type="evidence" value="ECO:0007669"/>
    <property type="project" value="InterPro"/>
</dbReference>
<feature type="active site" description="Nucleophile" evidence="8">
    <location>
        <position position="308"/>
    </location>
</feature>
<evidence type="ECO:0000256" key="2">
    <source>
        <dbReference type="ARBA" id="ARBA00006601"/>
    </source>
</evidence>
<evidence type="ECO:0000256" key="4">
    <source>
        <dbReference type="ARBA" id="ARBA00023002"/>
    </source>
</evidence>
<evidence type="ECO:0000256" key="10">
    <source>
        <dbReference type="SAM" id="MobiDB-lite"/>
    </source>
</evidence>
<comment type="pathway">
    <text evidence="1">Nucleotide-sugar biosynthesis; UDP-alpha-D-glucuronate biosynthesis; UDP-alpha-D-glucuronate from UDP-alpha-D-glucose: step 1/1.</text>
</comment>
<evidence type="ECO:0000256" key="5">
    <source>
        <dbReference type="ARBA" id="ARBA00023027"/>
    </source>
</evidence>
<feature type="binding site" evidence="9">
    <location>
        <position position="66"/>
    </location>
    <ligand>
        <name>NAD(+)</name>
        <dbReference type="ChEBI" id="CHEBI:57540"/>
    </ligand>
</feature>
<feature type="binding site" evidence="9">
    <location>
        <position position="378"/>
    </location>
    <ligand>
        <name>NAD(+)</name>
        <dbReference type="ChEBI" id="CHEBI:57540"/>
    </ligand>
</feature>
<proteinExistence type="inferred from homology"/>
<dbReference type="PANTHER" id="PTHR11374">
    <property type="entry name" value="UDP-GLUCOSE DEHYDROGENASE/UDP-MANNAC DEHYDROGENASE"/>
    <property type="match status" value="1"/>
</dbReference>
<dbReference type="InterPro" id="IPR036220">
    <property type="entry name" value="UDP-Glc/GDP-Man_DH_C_sf"/>
</dbReference>
<feature type="region of interest" description="Disordered" evidence="10">
    <location>
        <begin position="454"/>
        <end position="477"/>
    </location>
</feature>
<accession>A0A6A6HLA0</accession>
<dbReference type="OrthoDB" id="5059218at2759"/>
<gene>
    <name evidence="12" type="ORF">EV356DRAFT_524776</name>
</gene>
<organism evidence="12 13">
    <name type="scientific">Viridothelium virens</name>
    <name type="common">Speckled blister lichen</name>
    <name type="synonym">Trypethelium virens</name>
    <dbReference type="NCBI Taxonomy" id="1048519"/>
    <lineage>
        <taxon>Eukaryota</taxon>
        <taxon>Fungi</taxon>
        <taxon>Dikarya</taxon>
        <taxon>Ascomycota</taxon>
        <taxon>Pezizomycotina</taxon>
        <taxon>Dothideomycetes</taxon>
        <taxon>Dothideomycetes incertae sedis</taxon>
        <taxon>Trypetheliales</taxon>
        <taxon>Trypetheliaceae</taxon>
        <taxon>Viridothelium</taxon>
    </lineage>
</organism>
<keyword evidence="5 7" id="KW-0520">NAD</keyword>
<dbReference type="InterPro" id="IPR008927">
    <property type="entry name" value="6-PGluconate_DH-like_C_sf"/>
</dbReference>
<feature type="binding site" evidence="9">
    <location>
        <begin position="36"/>
        <end position="41"/>
    </location>
    <ligand>
        <name>NAD(+)</name>
        <dbReference type="ChEBI" id="CHEBI:57540"/>
    </ligand>
</feature>
<feature type="compositionally biased region" description="Polar residues" evidence="10">
    <location>
        <begin position="458"/>
        <end position="477"/>
    </location>
</feature>
<dbReference type="Proteomes" id="UP000800092">
    <property type="component" value="Unassembled WGS sequence"/>
</dbReference>
<dbReference type="GO" id="GO:0006024">
    <property type="term" value="P:glycosaminoglycan biosynthetic process"/>
    <property type="evidence" value="ECO:0007669"/>
    <property type="project" value="TreeGrafter"/>
</dbReference>
<evidence type="ECO:0000313" key="13">
    <source>
        <dbReference type="Proteomes" id="UP000800092"/>
    </source>
</evidence>
<sequence length="532" mass="58110">MPAYSTHTAPSRAFDSLSLITMISSPRNVRKICCIGAGYVGGPTCAVIADKNPDIEVTVVDLNEARIRAWNTDDLPVYEPELLKYVKSARDGADGERSPNLFFSTDVDAAVRAADLIFISVNTPTKYTGTGAGHACDLGYVESATRKIAEVSESDKIVIEKSTVPCKTAETIREILAATGRPGVRFEILSNPEFLAEGTAINDLLHPDRILIGSLRSERGFQAAEVLSSVYAAWIPRDRIMTINLWSSELTKIAANALLAQRISSVNALSAICEATGADIDEVAYACGKDTRIGPRMLKASVGFGGSCFKKDILSLAYISDTLHLPEVAAYWRSVVDINEYQKDRFTRRITKCLYHSLTNKRIAILGFAYKKNTGDTRETAAISVVNSLVLEQADIRIYDPRVKEEQIWQDLKATASDITLLKRRVSVCTSAYEACTDSHAAVILTEWDEFSNKDHSTTQGNSPPTATNGTAEDGNLSSRMDWQHVAGLMKKPMFVFDGRNVVDVDKLEALGFRVECIGKSGTPKASSSILE</sequence>
<dbReference type="GO" id="GO:0005634">
    <property type="term" value="C:nucleus"/>
    <property type="evidence" value="ECO:0007669"/>
    <property type="project" value="TreeGrafter"/>
</dbReference>
<dbReference type="InterPro" id="IPR001732">
    <property type="entry name" value="UDP-Glc/GDP-Man_DH_N"/>
</dbReference>
<comment type="catalytic activity">
    <reaction evidence="6 7">
        <text>UDP-alpha-D-glucose + 2 NAD(+) + H2O = UDP-alpha-D-glucuronate + 2 NADH + 3 H(+)</text>
        <dbReference type="Rhea" id="RHEA:23596"/>
        <dbReference type="ChEBI" id="CHEBI:15377"/>
        <dbReference type="ChEBI" id="CHEBI:15378"/>
        <dbReference type="ChEBI" id="CHEBI:57540"/>
        <dbReference type="ChEBI" id="CHEBI:57945"/>
        <dbReference type="ChEBI" id="CHEBI:58052"/>
        <dbReference type="ChEBI" id="CHEBI:58885"/>
        <dbReference type="EC" id="1.1.1.22"/>
    </reaction>
</comment>
<dbReference type="Pfam" id="PF00984">
    <property type="entry name" value="UDPG_MGDP_dh"/>
    <property type="match status" value="1"/>
</dbReference>
<feature type="binding site" evidence="9">
    <location>
        <begin position="162"/>
        <end position="163"/>
    </location>
    <ligand>
        <name>NAD(+)</name>
        <dbReference type="ChEBI" id="CHEBI:57540"/>
    </ligand>
</feature>
<evidence type="ECO:0000256" key="1">
    <source>
        <dbReference type="ARBA" id="ARBA00004701"/>
    </source>
</evidence>
<dbReference type="Gene3D" id="1.20.5.100">
    <property type="entry name" value="Cytochrome c1, transmembrane anchor, C-terminal"/>
    <property type="match status" value="1"/>
</dbReference>
<dbReference type="Gene3D" id="3.40.50.720">
    <property type="entry name" value="NAD(P)-binding Rossmann-like Domain"/>
    <property type="match status" value="2"/>
</dbReference>
<reference evidence="12" key="1">
    <citation type="journal article" date="2020" name="Stud. Mycol.">
        <title>101 Dothideomycetes genomes: a test case for predicting lifestyles and emergence of pathogens.</title>
        <authorList>
            <person name="Haridas S."/>
            <person name="Albert R."/>
            <person name="Binder M."/>
            <person name="Bloem J."/>
            <person name="Labutti K."/>
            <person name="Salamov A."/>
            <person name="Andreopoulos B."/>
            <person name="Baker S."/>
            <person name="Barry K."/>
            <person name="Bills G."/>
            <person name="Bluhm B."/>
            <person name="Cannon C."/>
            <person name="Castanera R."/>
            <person name="Culley D."/>
            <person name="Daum C."/>
            <person name="Ezra D."/>
            <person name="Gonzalez J."/>
            <person name="Henrissat B."/>
            <person name="Kuo A."/>
            <person name="Liang C."/>
            <person name="Lipzen A."/>
            <person name="Lutzoni F."/>
            <person name="Magnuson J."/>
            <person name="Mondo S."/>
            <person name="Nolan M."/>
            <person name="Ohm R."/>
            <person name="Pangilinan J."/>
            <person name="Park H.-J."/>
            <person name="Ramirez L."/>
            <person name="Alfaro M."/>
            <person name="Sun H."/>
            <person name="Tritt A."/>
            <person name="Yoshinaga Y."/>
            <person name="Zwiers L.-H."/>
            <person name="Turgeon B."/>
            <person name="Goodwin S."/>
            <person name="Spatafora J."/>
            <person name="Crous P."/>
            <person name="Grigoriev I."/>
        </authorList>
    </citation>
    <scope>NUCLEOTIDE SEQUENCE</scope>
    <source>
        <strain evidence="12">Tuck. ex Michener</strain>
    </source>
</reference>
<feature type="domain" description="UDP-glucose/GDP-mannose dehydrogenase C-terminal" evidence="11">
    <location>
        <begin position="364"/>
        <end position="505"/>
    </location>
</feature>
<dbReference type="PANTHER" id="PTHR11374:SF3">
    <property type="entry name" value="UDP-GLUCOSE 6-DEHYDROGENASE"/>
    <property type="match status" value="1"/>
</dbReference>
<dbReference type="FunFam" id="3.40.50.720:FF:000032">
    <property type="entry name" value="UDP-glucose 6-dehydrogenase"/>
    <property type="match status" value="1"/>
</dbReference>
<dbReference type="Pfam" id="PF03721">
    <property type="entry name" value="UDPG_MGDP_dh_N"/>
    <property type="match status" value="1"/>
</dbReference>
<evidence type="ECO:0000256" key="9">
    <source>
        <dbReference type="PIRSR" id="PIRSR500133-3"/>
    </source>
</evidence>
<feature type="binding site" evidence="9">
    <location>
        <position position="61"/>
    </location>
    <ligand>
        <name>NAD(+)</name>
        <dbReference type="ChEBI" id="CHEBI:57540"/>
    </ligand>
</feature>
<dbReference type="GO" id="GO:0006065">
    <property type="term" value="P:UDP-glucuronate biosynthetic process"/>
    <property type="evidence" value="ECO:0007669"/>
    <property type="project" value="UniProtKB-UniPathway"/>
</dbReference>
<feature type="binding site" evidence="9">
    <location>
        <position position="197"/>
    </location>
    <ligand>
        <name>NAD(+)</name>
        <dbReference type="ChEBI" id="CHEBI:57540"/>
    </ligand>
</feature>
<dbReference type="NCBIfam" id="TIGR03026">
    <property type="entry name" value="NDP-sugDHase"/>
    <property type="match status" value="1"/>
</dbReference>
<dbReference type="SMART" id="SM00984">
    <property type="entry name" value="UDPG_MGDP_dh_C"/>
    <property type="match status" value="1"/>
</dbReference>
<dbReference type="InterPro" id="IPR014027">
    <property type="entry name" value="UDP-Glc/GDP-Man_DH_C"/>
</dbReference>
<protein>
    <recommendedName>
        <fullName evidence="3 7">UDP-glucose 6-dehydrogenase</fullName>
        <ecNumber evidence="3 7">1.1.1.22</ecNumber>
    </recommendedName>
</protein>
<evidence type="ECO:0000256" key="3">
    <source>
        <dbReference type="ARBA" id="ARBA00012954"/>
    </source>
</evidence>
<dbReference type="SUPFAM" id="SSF51735">
    <property type="entry name" value="NAD(P)-binding Rossmann-fold domains"/>
    <property type="match status" value="1"/>
</dbReference>
<dbReference type="GO" id="GO:0003979">
    <property type="term" value="F:UDP-glucose 6-dehydrogenase activity"/>
    <property type="evidence" value="ECO:0007669"/>
    <property type="project" value="UniProtKB-EC"/>
</dbReference>
<dbReference type="Pfam" id="PF03720">
    <property type="entry name" value="UDPG_MGDP_dh_C"/>
    <property type="match status" value="1"/>
</dbReference>
<dbReference type="AlphaFoldDB" id="A0A6A6HLA0"/>